<feature type="region of interest" description="Disordered" evidence="1">
    <location>
        <begin position="25"/>
        <end position="140"/>
    </location>
</feature>
<evidence type="ECO:0000256" key="1">
    <source>
        <dbReference type="SAM" id="MobiDB-lite"/>
    </source>
</evidence>
<reference evidence="2" key="2">
    <citation type="journal article" date="2015" name="Data Brief">
        <title>Shoot transcriptome of the giant reed, Arundo donax.</title>
        <authorList>
            <person name="Barrero R.A."/>
            <person name="Guerrero F.D."/>
            <person name="Moolhuijzen P."/>
            <person name="Goolsby J.A."/>
            <person name="Tidwell J."/>
            <person name="Bellgard S.E."/>
            <person name="Bellgard M.I."/>
        </authorList>
    </citation>
    <scope>NUCLEOTIDE SEQUENCE</scope>
    <source>
        <tissue evidence="2">Shoot tissue taken approximately 20 cm above the soil surface</tissue>
    </source>
</reference>
<dbReference type="EMBL" id="GBRH01183848">
    <property type="protein sequence ID" value="JAE14048.1"/>
    <property type="molecule type" value="Transcribed_RNA"/>
</dbReference>
<dbReference type="AlphaFoldDB" id="A0A0A9G0B5"/>
<organism evidence="2">
    <name type="scientific">Arundo donax</name>
    <name type="common">Giant reed</name>
    <name type="synonym">Donax arundinaceus</name>
    <dbReference type="NCBI Taxonomy" id="35708"/>
    <lineage>
        <taxon>Eukaryota</taxon>
        <taxon>Viridiplantae</taxon>
        <taxon>Streptophyta</taxon>
        <taxon>Embryophyta</taxon>
        <taxon>Tracheophyta</taxon>
        <taxon>Spermatophyta</taxon>
        <taxon>Magnoliopsida</taxon>
        <taxon>Liliopsida</taxon>
        <taxon>Poales</taxon>
        <taxon>Poaceae</taxon>
        <taxon>PACMAD clade</taxon>
        <taxon>Arundinoideae</taxon>
        <taxon>Arundineae</taxon>
        <taxon>Arundo</taxon>
    </lineage>
</organism>
<sequence length="140" mass="15145">MQTRTSEQATSIRLTSPYLSLAFVDPDTKVSPSTKCLDGNRTRGKPPGAAAVPAPFGRSAPKQRCTPPRRDARARRHQTARGTGPVEGARGDRRTALEPSCLARDASGPRRRLRTPPARLPAPPADAATDKRLVDFARPR</sequence>
<protein>
    <submittedName>
        <fullName evidence="2">Uncharacterized protein</fullName>
    </submittedName>
</protein>
<evidence type="ECO:0000313" key="2">
    <source>
        <dbReference type="EMBL" id="JAE14048.1"/>
    </source>
</evidence>
<name>A0A0A9G0B5_ARUDO</name>
<feature type="compositionally biased region" description="Basic and acidic residues" evidence="1">
    <location>
        <begin position="128"/>
        <end position="140"/>
    </location>
</feature>
<proteinExistence type="predicted"/>
<accession>A0A0A9G0B5</accession>
<reference evidence="2" key="1">
    <citation type="submission" date="2014-09" db="EMBL/GenBank/DDBJ databases">
        <authorList>
            <person name="Magalhaes I.L.F."/>
            <person name="Oliveira U."/>
            <person name="Santos F.R."/>
            <person name="Vidigal T.H.D.A."/>
            <person name="Brescovit A.D."/>
            <person name="Santos A.J."/>
        </authorList>
    </citation>
    <scope>NUCLEOTIDE SEQUENCE</scope>
    <source>
        <tissue evidence="2">Shoot tissue taken approximately 20 cm above the soil surface</tissue>
    </source>
</reference>
<feature type="compositionally biased region" description="Low complexity" evidence="1">
    <location>
        <begin position="46"/>
        <end position="55"/>
    </location>
</feature>